<dbReference type="KEGG" id="mpec:B9O19_00886"/>
<reference evidence="3 4" key="1">
    <citation type="submission" date="2017-04" db="EMBL/GenBank/DDBJ databases">
        <title>Monoglobus pectinilyticus 14 draft genome.</title>
        <authorList>
            <person name="Kim C."/>
            <person name="Rosendale D.I."/>
            <person name="Kelly W.J."/>
            <person name="Tannock G.W."/>
            <person name="Patchett M.L."/>
            <person name="Jordens J.Z."/>
        </authorList>
    </citation>
    <scope>NUCLEOTIDE SEQUENCE [LARGE SCALE GENOMIC DNA]</scope>
    <source>
        <strain evidence="3 4">14</strain>
    </source>
</reference>
<sequence>MKKLIITACILFVSGIIIAGASIAGGAFEPVDLKAQSVEFNASDITAMDIDSVLDRVEISGYSGEKVRVTYSEDLKRSCSVSVENGILKVDYKYGSKWYDNLFSINIATYVVNIEIPQGQIQNFDIDAGNSDVSLESLNGSLKYIGKSGRVSMEDCAFSDFKLEIDSGDISILNSTAGQSGSSAVITSGYGNIYIDNSVFSNTQIKNTYGNLKLTEDSFENLSVDAKSGNMMLSSIKVSDTIESKRAYGNFIMEDVSCRALIDASDNGDVKFDNLTSDYIDLKSKNGNIRGNINGAQTEYIITSNSKYGNNNLGSAVNSGDKRLNAETDSGNIIIEFEK</sequence>
<evidence type="ECO:0000313" key="4">
    <source>
        <dbReference type="Proteomes" id="UP000235589"/>
    </source>
</evidence>
<protein>
    <recommendedName>
        <fullName evidence="2">DUF4097 domain-containing protein</fullName>
    </recommendedName>
</protein>
<organism evidence="3 4">
    <name type="scientific">Monoglobus pectinilyticus</name>
    <dbReference type="NCBI Taxonomy" id="1981510"/>
    <lineage>
        <taxon>Bacteria</taxon>
        <taxon>Bacillati</taxon>
        <taxon>Bacillota</taxon>
        <taxon>Clostridia</taxon>
        <taxon>Monoglobales</taxon>
        <taxon>Monoglobaceae</taxon>
        <taxon>Monoglobus</taxon>
    </lineage>
</organism>
<feature type="signal peptide" evidence="1">
    <location>
        <begin position="1"/>
        <end position="19"/>
    </location>
</feature>
<dbReference type="RefSeq" id="WP_102365299.1">
    <property type="nucleotide sequence ID" value="NZ_CP020991.1"/>
</dbReference>
<dbReference type="EMBL" id="CP020991">
    <property type="protein sequence ID" value="AUO19062.1"/>
    <property type="molecule type" value="Genomic_DNA"/>
</dbReference>
<keyword evidence="4" id="KW-1185">Reference proteome</keyword>
<evidence type="ECO:0000313" key="3">
    <source>
        <dbReference type="EMBL" id="AUO19062.1"/>
    </source>
</evidence>
<dbReference type="Gene3D" id="2.160.20.120">
    <property type="match status" value="1"/>
</dbReference>
<dbReference type="Proteomes" id="UP000235589">
    <property type="component" value="Chromosome"/>
</dbReference>
<evidence type="ECO:0000259" key="2">
    <source>
        <dbReference type="Pfam" id="PF13349"/>
    </source>
</evidence>
<keyword evidence="1" id="KW-0732">Signal</keyword>
<feature type="domain" description="DUF4097" evidence="2">
    <location>
        <begin position="45"/>
        <end position="234"/>
    </location>
</feature>
<dbReference type="AlphaFoldDB" id="A0A2K9P1C7"/>
<proteinExistence type="predicted"/>
<feature type="chain" id="PRO_5038772437" description="DUF4097 domain-containing protein" evidence="1">
    <location>
        <begin position="20"/>
        <end position="339"/>
    </location>
</feature>
<accession>A0A2K9P1C7</accession>
<dbReference type="InterPro" id="IPR025164">
    <property type="entry name" value="Toastrack_DUF4097"/>
</dbReference>
<name>A0A2K9P1C7_9FIRM</name>
<gene>
    <name evidence="3" type="ORF">B9O19_00886</name>
</gene>
<evidence type="ECO:0000256" key="1">
    <source>
        <dbReference type="SAM" id="SignalP"/>
    </source>
</evidence>
<dbReference type="Pfam" id="PF13349">
    <property type="entry name" value="DUF4097"/>
    <property type="match status" value="1"/>
</dbReference>
<dbReference type="GeneID" id="98062302"/>